<keyword evidence="1" id="KW-0472">Membrane</keyword>
<gene>
    <name evidence="2" type="ORF">SPRG_14402</name>
</gene>
<feature type="transmembrane region" description="Helical" evidence="1">
    <location>
        <begin position="149"/>
        <end position="167"/>
    </location>
</feature>
<reference evidence="2 3" key="1">
    <citation type="journal article" date="2013" name="PLoS Genet.">
        <title>Distinctive expansion of potential virulence genes in the genome of the oomycete fish pathogen Saprolegnia parasitica.</title>
        <authorList>
            <person name="Jiang R.H."/>
            <person name="de Bruijn I."/>
            <person name="Haas B.J."/>
            <person name="Belmonte R."/>
            <person name="Lobach L."/>
            <person name="Christie J."/>
            <person name="van den Ackerveken G."/>
            <person name="Bottin A."/>
            <person name="Bulone V."/>
            <person name="Diaz-Moreno S.M."/>
            <person name="Dumas B."/>
            <person name="Fan L."/>
            <person name="Gaulin E."/>
            <person name="Govers F."/>
            <person name="Grenville-Briggs L.J."/>
            <person name="Horner N.R."/>
            <person name="Levin J.Z."/>
            <person name="Mammella M."/>
            <person name="Meijer H.J."/>
            <person name="Morris P."/>
            <person name="Nusbaum C."/>
            <person name="Oome S."/>
            <person name="Phillips A.J."/>
            <person name="van Rooyen D."/>
            <person name="Rzeszutek E."/>
            <person name="Saraiva M."/>
            <person name="Secombes C.J."/>
            <person name="Seidl M.F."/>
            <person name="Snel B."/>
            <person name="Stassen J.H."/>
            <person name="Sykes S."/>
            <person name="Tripathy S."/>
            <person name="van den Berg H."/>
            <person name="Vega-Arreguin J.C."/>
            <person name="Wawra S."/>
            <person name="Young S.K."/>
            <person name="Zeng Q."/>
            <person name="Dieguez-Uribeondo J."/>
            <person name="Russ C."/>
            <person name="Tyler B.M."/>
            <person name="van West P."/>
        </authorList>
    </citation>
    <scope>NUCLEOTIDE SEQUENCE [LARGE SCALE GENOMIC DNA]</scope>
    <source>
        <strain evidence="2 3">CBS 223.65</strain>
    </source>
</reference>
<dbReference type="AlphaFoldDB" id="A0A067C144"/>
<keyword evidence="1" id="KW-1133">Transmembrane helix</keyword>
<dbReference type="RefSeq" id="XP_012209006.1">
    <property type="nucleotide sequence ID" value="XM_012353616.1"/>
</dbReference>
<dbReference type="Proteomes" id="UP000030745">
    <property type="component" value="Unassembled WGS sequence"/>
</dbReference>
<keyword evidence="3" id="KW-1185">Reference proteome</keyword>
<dbReference type="OMA" id="RSRSIMW"/>
<name>A0A067C144_SAPPC</name>
<dbReference type="KEGG" id="spar:SPRG_14402"/>
<evidence type="ECO:0000313" key="2">
    <source>
        <dbReference type="EMBL" id="KDO20266.1"/>
    </source>
</evidence>
<sequence length="204" mass="23560">MTTHRKSLVELMTALRRHSSLSPRQIRIRSRSIMWLFCVCKHTVSAVYFVVSGYIYTILSNTERITLNAYQPKLCGSMYFLLAALHVYGVGLDMVPTGRRRRGSLLHSLTMRTRTPHYWLCGFQCAEIGVQSVQAWWLSYLTTNKSLLTTYVSCIIVHCIVSPWFILSTIPFFHTTFRLFVNSIIGYMELSSHILLWHFASIVV</sequence>
<evidence type="ECO:0000313" key="3">
    <source>
        <dbReference type="Proteomes" id="UP000030745"/>
    </source>
</evidence>
<dbReference type="GeneID" id="24136209"/>
<accession>A0A067C144</accession>
<dbReference type="VEuPathDB" id="FungiDB:SPRG_14402"/>
<proteinExistence type="predicted"/>
<organism evidence="2 3">
    <name type="scientific">Saprolegnia parasitica (strain CBS 223.65)</name>
    <dbReference type="NCBI Taxonomy" id="695850"/>
    <lineage>
        <taxon>Eukaryota</taxon>
        <taxon>Sar</taxon>
        <taxon>Stramenopiles</taxon>
        <taxon>Oomycota</taxon>
        <taxon>Saprolegniomycetes</taxon>
        <taxon>Saprolegniales</taxon>
        <taxon>Saprolegniaceae</taxon>
        <taxon>Saprolegnia</taxon>
    </lineage>
</organism>
<evidence type="ECO:0000256" key="1">
    <source>
        <dbReference type="SAM" id="Phobius"/>
    </source>
</evidence>
<feature type="transmembrane region" description="Helical" evidence="1">
    <location>
        <begin position="33"/>
        <end position="56"/>
    </location>
</feature>
<keyword evidence="1" id="KW-0812">Transmembrane</keyword>
<dbReference type="OrthoDB" id="10308612at2759"/>
<feature type="transmembrane region" description="Helical" evidence="1">
    <location>
        <begin position="76"/>
        <end position="96"/>
    </location>
</feature>
<dbReference type="EMBL" id="KK583317">
    <property type="protein sequence ID" value="KDO20266.1"/>
    <property type="molecule type" value="Genomic_DNA"/>
</dbReference>
<protein>
    <submittedName>
        <fullName evidence="2">Uncharacterized protein</fullName>
    </submittedName>
</protein>